<dbReference type="STRING" id="1678841.TBC1_111137"/>
<protein>
    <submittedName>
        <fullName evidence="5">AraC-type DNA-binding domain and AraC-containing protein</fullName>
    </submittedName>
</protein>
<keyword evidence="6" id="KW-1185">Reference proteome</keyword>
<dbReference type="OrthoDB" id="4480133at2"/>
<proteinExistence type="predicted"/>
<evidence type="ECO:0000256" key="3">
    <source>
        <dbReference type="ARBA" id="ARBA00023163"/>
    </source>
</evidence>
<name>A0A0S7C2E4_9BACT</name>
<evidence type="ECO:0000313" key="6">
    <source>
        <dbReference type="Proteomes" id="UP000053091"/>
    </source>
</evidence>
<evidence type="ECO:0000313" key="5">
    <source>
        <dbReference type="EMBL" id="GAP42995.1"/>
    </source>
</evidence>
<dbReference type="InterPro" id="IPR009057">
    <property type="entry name" value="Homeodomain-like_sf"/>
</dbReference>
<feature type="domain" description="HTH araC/xylS-type" evidence="4">
    <location>
        <begin position="183"/>
        <end position="281"/>
    </location>
</feature>
<dbReference type="CDD" id="cd06976">
    <property type="entry name" value="cupin_MtlR-like_N"/>
    <property type="match status" value="1"/>
</dbReference>
<reference evidence="5" key="1">
    <citation type="journal article" date="2015" name="Genome Announc.">
        <title>Draft Genome Sequence of Bacteroidales Strain TBC1, a Novel Isolate from a Methanogenic Wastewater Treatment System.</title>
        <authorList>
            <person name="Tourlousse D.M."/>
            <person name="Matsuura N."/>
            <person name="Sun L."/>
            <person name="Toyonaga M."/>
            <person name="Kuroda K."/>
            <person name="Ohashi A."/>
            <person name="Cruz R."/>
            <person name="Yamaguchi T."/>
            <person name="Sekiguchi Y."/>
        </authorList>
    </citation>
    <scope>NUCLEOTIDE SEQUENCE [LARGE SCALE GENOMIC DNA]</scope>
    <source>
        <strain evidence="5">TBC1</strain>
    </source>
</reference>
<dbReference type="InterPro" id="IPR020449">
    <property type="entry name" value="Tscrpt_reg_AraC-type_HTH"/>
</dbReference>
<organism evidence="5">
    <name type="scientific">Lentimicrobium saccharophilum</name>
    <dbReference type="NCBI Taxonomy" id="1678841"/>
    <lineage>
        <taxon>Bacteria</taxon>
        <taxon>Pseudomonadati</taxon>
        <taxon>Bacteroidota</taxon>
        <taxon>Bacteroidia</taxon>
        <taxon>Bacteroidales</taxon>
        <taxon>Lentimicrobiaceae</taxon>
        <taxon>Lentimicrobium</taxon>
    </lineage>
</organism>
<dbReference type="AlphaFoldDB" id="A0A0S7C2E4"/>
<keyword evidence="2 5" id="KW-0238">DNA-binding</keyword>
<dbReference type="PROSITE" id="PS00041">
    <property type="entry name" value="HTH_ARAC_FAMILY_1"/>
    <property type="match status" value="1"/>
</dbReference>
<accession>A0A0S7C2E4</accession>
<dbReference type="InterPro" id="IPR014710">
    <property type="entry name" value="RmlC-like_jellyroll"/>
</dbReference>
<dbReference type="Gene3D" id="1.10.10.60">
    <property type="entry name" value="Homeodomain-like"/>
    <property type="match status" value="2"/>
</dbReference>
<dbReference type="PROSITE" id="PS01124">
    <property type="entry name" value="HTH_ARAC_FAMILY_2"/>
    <property type="match status" value="1"/>
</dbReference>
<sequence length="281" mass="32175">MKPSFEQITTGIENSFSVVELNLNRFDGPYHFHPEIELTWIRNSSGKRFVGINISDYEPGDLVLLGANIPHCWQSMNESSTDNAQAVVIQFRSNFAGDAFLMLPELKKIQELILKSEAGIIIQGETKPKIISKINQCLTADKLHRILILIEILDLISNSEETKLIDQPLTWHNKLSADKERFQNVFSYLIQNYQHDISLKTVAGIANMSPNAFCRYFKNVTRKTLLESVRELRINQACQLLRNTAKPINEICFESGFGNISYFNKTFKEVTGYTPLHYRNL</sequence>
<dbReference type="SUPFAM" id="SSF51182">
    <property type="entry name" value="RmlC-like cupins"/>
    <property type="match status" value="1"/>
</dbReference>
<dbReference type="EMBL" id="DF968182">
    <property type="protein sequence ID" value="GAP42995.1"/>
    <property type="molecule type" value="Genomic_DNA"/>
</dbReference>
<dbReference type="PRINTS" id="PR00032">
    <property type="entry name" value="HTHARAC"/>
</dbReference>
<dbReference type="RefSeq" id="WP_062039646.1">
    <property type="nucleotide sequence ID" value="NZ_DF968182.1"/>
</dbReference>
<dbReference type="InterPro" id="IPR018060">
    <property type="entry name" value="HTH_AraC"/>
</dbReference>
<dbReference type="InterPro" id="IPR018062">
    <property type="entry name" value="HTH_AraC-typ_CS"/>
</dbReference>
<dbReference type="Gene3D" id="2.60.120.10">
    <property type="entry name" value="Jelly Rolls"/>
    <property type="match status" value="1"/>
</dbReference>
<dbReference type="PANTHER" id="PTHR43280:SF27">
    <property type="entry name" value="TRANSCRIPTIONAL REGULATOR MTLR"/>
    <property type="match status" value="1"/>
</dbReference>
<gene>
    <name evidence="5" type="ORF">TBC1_111137</name>
</gene>
<keyword evidence="3" id="KW-0804">Transcription</keyword>
<dbReference type="GO" id="GO:0043565">
    <property type="term" value="F:sequence-specific DNA binding"/>
    <property type="evidence" value="ECO:0007669"/>
    <property type="project" value="InterPro"/>
</dbReference>
<dbReference type="InterPro" id="IPR011051">
    <property type="entry name" value="RmlC_Cupin_sf"/>
</dbReference>
<dbReference type="PANTHER" id="PTHR43280">
    <property type="entry name" value="ARAC-FAMILY TRANSCRIPTIONAL REGULATOR"/>
    <property type="match status" value="1"/>
</dbReference>
<evidence type="ECO:0000256" key="2">
    <source>
        <dbReference type="ARBA" id="ARBA00023125"/>
    </source>
</evidence>
<keyword evidence="1" id="KW-0805">Transcription regulation</keyword>
<dbReference type="Pfam" id="PF12833">
    <property type="entry name" value="HTH_18"/>
    <property type="match status" value="1"/>
</dbReference>
<dbReference type="GO" id="GO:0003700">
    <property type="term" value="F:DNA-binding transcription factor activity"/>
    <property type="evidence" value="ECO:0007669"/>
    <property type="project" value="InterPro"/>
</dbReference>
<dbReference type="SUPFAM" id="SSF46689">
    <property type="entry name" value="Homeodomain-like"/>
    <property type="match status" value="2"/>
</dbReference>
<dbReference type="Proteomes" id="UP000053091">
    <property type="component" value="Unassembled WGS sequence"/>
</dbReference>
<evidence type="ECO:0000256" key="1">
    <source>
        <dbReference type="ARBA" id="ARBA00023015"/>
    </source>
</evidence>
<dbReference type="SMART" id="SM00342">
    <property type="entry name" value="HTH_ARAC"/>
    <property type="match status" value="1"/>
</dbReference>
<evidence type="ECO:0000259" key="4">
    <source>
        <dbReference type="PROSITE" id="PS01124"/>
    </source>
</evidence>